<dbReference type="GeneID" id="30680091"/>
<dbReference type="OrthoDB" id="18600at2157"/>
<organism evidence="1 2">
    <name type="scientific">Ignicoccus islandicus DSM 13165</name>
    <dbReference type="NCBI Taxonomy" id="940295"/>
    <lineage>
        <taxon>Archaea</taxon>
        <taxon>Thermoproteota</taxon>
        <taxon>Thermoprotei</taxon>
        <taxon>Desulfurococcales</taxon>
        <taxon>Desulfurococcaceae</taxon>
        <taxon>Ignicoccus</taxon>
    </lineage>
</organism>
<dbReference type="AlphaFoldDB" id="A0A0U3FSF1"/>
<evidence type="ECO:0000313" key="1">
    <source>
        <dbReference type="EMBL" id="ALU12416.1"/>
    </source>
</evidence>
<protein>
    <submittedName>
        <fullName evidence="1">Uncharacterized protein</fullName>
    </submittedName>
</protein>
<name>A0A0U3FSF1_9CREN</name>
<accession>A0A0U3FSF1</accession>
<dbReference type="STRING" id="940295.EYM_03490"/>
<dbReference type="Proteomes" id="UP000060778">
    <property type="component" value="Chromosome"/>
</dbReference>
<gene>
    <name evidence="1" type="ORF">EYM_03490</name>
</gene>
<proteinExistence type="predicted"/>
<keyword evidence="2" id="KW-1185">Reference proteome</keyword>
<reference evidence="1 2" key="1">
    <citation type="submission" date="2013-11" db="EMBL/GenBank/DDBJ databases">
        <title>Comparative genomics of Ignicoccus.</title>
        <authorList>
            <person name="Podar M."/>
        </authorList>
    </citation>
    <scope>NUCLEOTIDE SEQUENCE [LARGE SCALE GENOMIC DNA]</scope>
    <source>
        <strain evidence="1 2">DSM 13165</strain>
    </source>
</reference>
<sequence length="276" mass="31669">MPKKGPKKKSKKSVRRRSWNPEEYASKMAPIVARMVGLDILGLSDEQMEALLKDILIQIIGDRVTKPKPETLVNAIRRGQDKIYSIIASRLLDSMDPSSITPDQFEFILSYIGPFVIEYIDKLIDISKRLDPSRIDEIRHLWELAWSQRNGGPIGTCPRCGFKAVGPDGTCIVCGYVLSDKELKNSVDFEVKLNSFIQEASCEDLKRILNNPILYVNDYSVTITRTSPWDVEIHLNKDELEKVRTEYVKRCEKRRRETLAIQKSEDEIIKEIISKL</sequence>
<dbReference type="EMBL" id="CP006867">
    <property type="protein sequence ID" value="ALU12416.1"/>
    <property type="molecule type" value="Genomic_DNA"/>
</dbReference>
<dbReference type="RefSeq" id="WP_075049677.1">
    <property type="nucleotide sequence ID" value="NZ_CP006867.1"/>
</dbReference>
<evidence type="ECO:0000313" key="2">
    <source>
        <dbReference type="Proteomes" id="UP000060778"/>
    </source>
</evidence>
<dbReference type="KEGG" id="iis:EYM_03490"/>